<dbReference type="InterPro" id="IPR050097">
    <property type="entry name" value="Ferredoxin-NADP_redctase_2"/>
</dbReference>
<dbReference type="PRINTS" id="PR00368">
    <property type="entry name" value="FADPNR"/>
</dbReference>
<comment type="cofactor">
    <cofactor evidence="15">
        <name>FAD</name>
        <dbReference type="ChEBI" id="CHEBI:57692"/>
    </cofactor>
    <text evidence="15">Binds 1 FAD per subunit.</text>
</comment>
<evidence type="ECO:0000256" key="3">
    <source>
        <dbReference type="ARBA" id="ARBA00012944"/>
    </source>
</evidence>
<evidence type="ECO:0000256" key="5">
    <source>
        <dbReference type="ARBA" id="ARBA00022827"/>
    </source>
</evidence>
<comment type="caution">
    <text evidence="19">The sequence shown here is derived from an EMBL/GenBank/DDBJ whole genome shotgun (WGS) entry which is preliminary data.</text>
</comment>
<dbReference type="PRINTS" id="PR00469">
    <property type="entry name" value="PNDRDTASEII"/>
</dbReference>
<keyword evidence="6" id="KW-0560">Oxidoreductase</keyword>
<dbReference type="InterPro" id="IPR044142">
    <property type="entry name" value="AhpF_NTD_N"/>
</dbReference>
<dbReference type="GO" id="GO:0016668">
    <property type="term" value="F:oxidoreductase activity, acting on a sulfur group of donors, NAD(P) as acceptor"/>
    <property type="evidence" value="ECO:0007669"/>
    <property type="project" value="UniProtKB-ARBA"/>
</dbReference>
<dbReference type="GO" id="GO:0102039">
    <property type="term" value="F:NADH-dependent peroxiredoxin activity"/>
    <property type="evidence" value="ECO:0007669"/>
    <property type="project" value="InterPro"/>
</dbReference>
<dbReference type="GO" id="GO:0051287">
    <property type="term" value="F:NAD binding"/>
    <property type="evidence" value="ECO:0007669"/>
    <property type="project" value="InterPro"/>
</dbReference>
<keyword evidence="9 16" id="KW-1015">Disulfide bond</keyword>
<evidence type="ECO:0000256" key="10">
    <source>
        <dbReference type="ARBA" id="ARBA00023284"/>
    </source>
</evidence>
<evidence type="ECO:0000256" key="7">
    <source>
        <dbReference type="ARBA" id="ARBA00023027"/>
    </source>
</evidence>
<evidence type="ECO:0000256" key="4">
    <source>
        <dbReference type="ARBA" id="ARBA00022630"/>
    </source>
</evidence>
<feature type="domain" description="FAD/NAD(P)-binding" evidence="17">
    <location>
        <begin position="209"/>
        <end position="495"/>
    </location>
</feature>
<dbReference type="Pfam" id="PF13192">
    <property type="entry name" value="Thioredoxin_3"/>
    <property type="match status" value="1"/>
</dbReference>
<evidence type="ECO:0000256" key="15">
    <source>
        <dbReference type="PIRSR" id="PIRSR000238-1"/>
    </source>
</evidence>
<dbReference type="FunFam" id="3.50.50.60:FF:000007">
    <property type="entry name" value="Alkyl hydroperoxide reductase, F subunit"/>
    <property type="match status" value="1"/>
</dbReference>
<evidence type="ECO:0000256" key="1">
    <source>
        <dbReference type="ARBA" id="ARBA00009333"/>
    </source>
</evidence>
<feature type="binding site" evidence="15">
    <location>
        <begin position="350"/>
        <end position="364"/>
    </location>
    <ligand>
        <name>NAD(+)</name>
        <dbReference type="ChEBI" id="CHEBI:57540"/>
    </ligand>
</feature>
<evidence type="ECO:0000256" key="16">
    <source>
        <dbReference type="PIRSR" id="PIRSR000238-2"/>
    </source>
</evidence>
<dbReference type="Pfam" id="PF07992">
    <property type="entry name" value="Pyr_redox_2"/>
    <property type="match status" value="1"/>
</dbReference>
<dbReference type="InterPro" id="IPR012336">
    <property type="entry name" value="Thioredoxin-like_fold"/>
</dbReference>
<comment type="similarity">
    <text evidence="1">Belongs to the class-II pyridine nucleotide-disulfide oxidoreductase family.</text>
</comment>
<dbReference type="GO" id="GO:0000302">
    <property type="term" value="P:response to reactive oxygen species"/>
    <property type="evidence" value="ECO:0007669"/>
    <property type="project" value="InterPro"/>
</dbReference>
<evidence type="ECO:0000256" key="11">
    <source>
        <dbReference type="ARBA" id="ARBA00049551"/>
    </source>
</evidence>
<feature type="binding site" evidence="15">
    <location>
        <begin position="210"/>
        <end position="225"/>
    </location>
    <ligand>
        <name>FAD</name>
        <dbReference type="ChEBI" id="CHEBI:57692"/>
    </ligand>
</feature>
<keyword evidence="8" id="KW-0830">Ubiquinone</keyword>
<evidence type="ECO:0000256" key="6">
    <source>
        <dbReference type="ARBA" id="ARBA00023002"/>
    </source>
</evidence>
<dbReference type="RefSeq" id="WP_212934485.1">
    <property type="nucleotide sequence ID" value="NZ_BORC01000013.1"/>
</dbReference>
<keyword evidence="4" id="KW-0285">Flavoprotein</keyword>
<evidence type="ECO:0000313" key="20">
    <source>
        <dbReference type="Proteomes" id="UP000682111"/>
    </source>
</evidence>
<dbReference type="InterPro" id="IPR023753">
    <property type="entry name" value="FAD/NAD-binding_dom"/>
</dbReference>
<evidence type="ECO:0000256" key="13">
    <source>
        <dbReference type="ARBA" id="ARBA00074388"/>
    </source>
</evidence>
<comment type="catalytic activity">
    <reaction evidence="11">
        <text>a ubiquinone + NADH + 5 H(+)(in) = a ubiquinol + NAD(+) + 4 H(+)(out)</text>
        <dbReference type="Rhea" id="RHEA:29091"/>
        <dbReference type="Rhea" id="RHEA-COMP:9565"/>
        <dbReference type="Rhea" id="RHEA-COMP:9566"/>
        <dbReference type="ChEBI" id="CHEBI:15378"/>
        <dbReference type="ChEBI" id="CHEBI:16389"/>
        <dbReference type="ChEBI" id="CHEBI:17976"/>
        <dbReference type="ChEBI" id="CHEBI:57540"/>
        <dbReference type="ChEBI" id="CHEBI:57945"/>
        <dbReference type="EC" id="7.1.1.2"/>
    </reaction>
</comment>
<keyword evidence="15" id="KW-0521">NADP</keyword>
<evidence type="ECO:0000256" key="9">
    <source>
        <dbReference type="ARBA" id="ARBA00023157"/>
    </source>
</evidence>
<dbReference type="EMBL" id="BORC01000013">
    <property type="protein sequence ID" value="GIN64377.1"/>
    <property type="molecule type" value="Genomic_DNA"/>
</dbReference>
<evidence type="ECO:0000256" key="12">
    <source>
        <dbReference type="ARBA" id="ARBA00056454"/>
    </source>
</evidence>
<dbReference type="CDD" id="cd03026">
    <property type="entry name" value="AhpF_NTD_C"/>
    <property type="match status" value="1"/>
</dbReference>
<evidence type="ECO:0000256" key="14">
    <source>
        <dbReference type="ARBA" id="ARBA00083479"/>
    </source>
</evidence>
<dbReference type="PIRSF" id="PIRSF000238">
    <property type="entry name" value="AhpF"/>
    <property type="match status" value="1"/>
</dbReference>
<dbReference type="Gene3D" id="3.50.50.60">
    <property type="entry name" value="FAD/NAD(P)-binding domain"/>
    <property type="match status" value="2"/>
</dbReference>
<dbReference type="InterPro" id="IPR036249">
    <property type="entry name" value="Thioredoxin-like_sf"/>
</dbReference>
<proteinExistence type="inferred from homology"/>
<dbReference type="Proteomes" id="UP000682111">
    <property type="component" value="Unassembled WGS sequence"/>
</dbReference>
<dbReference type="CDD" id="cd02974">
    <property type="entry name" value="AhpF_NTD_N"/>
    <property type="match status" value="1"/>
</dbReference>
<evidence type="ECO:0000313" key="19">
    <source>
        <dbReference type="EMBL" id="GIN64377.1"/>
    </source>
</evidence>
<dbReference type="InterPro" id="IPR036188">
    <property type="entry name" value="FAD/NAD-bd_sf"/>
</dbReference>
<dbReference type="SUPFAM" id="SSF51905">
    <property type="entry name" value="FAD/NAD(P)-binding domain"/>
    <property type="match status" value="1"/>
</dbReference>
<gene>
    <name evidence="19" type="ORF">J27TS8_43700</name>
</gene>
<accession>A0A919WML0</accession>
<dbReference type="InterPro" id="IPR008255">
    <property type="entry name" value="Pyr_nucl-diS_OxRdtase_2_AS"/>
</dbReference>
<sequence length="510" mass="55056">MLLEADIKAQLAQYLQMMEGDILLKVSAGDDQVSHDMLALVDEISSMSSHIKVEKTTLERTPSFSVNRIGEDTGITFAGVPLGHEFTSLVLALLQVSGRAPKVDPKVIEQVKKIEGEFHFESYISLTCHNCPDVVQALNVMSILHPGISHTMIDGAAFKEEVEKKDIMAVPTVFLNGEPFGSGRMTLEEILAKIGSGPDASELTDKEPYDVLVVGGGPAGASAAVYAARKGIRTGIVAERFGGQIMDTLGIENFISVKYTEGPKLAASLEEHVKQYENIDVMNLQRAKRLEKKELVEIELENGAVLKSKTVILSTGARWRNVGVPGELEFKNKGVAYCPHCDGPLFEGKRVAVIGGGNSGIEAAIDLAGIVKHVTVIEFAPELKADSVLQERLTSLANVTVIKNAQTTEITGTDKVNGISYKDRETEEIHHIELEGVFVQIGLVPNTEWLDGIIERNRLGEIIVDKRGSTTVPGVFAAGDCTDSAYKQIIISMGSGATAALGAFDYLIRN</sequence>
<comment type="subunit">
    <text evidence="2">Homodimer.</text>
</comment>
<dbReference type="GO" id="GO:0005829">
    <property type="term" value="C:cytosol"/>
    <property type="evidence" value="ECO:0007669"/>
    <property type="project" value="UniProtKB-ARBA"/>
</dbReference>
<evidence type="ECO:0000259" key="17">
    <source>
        <dbReference type="Pfam" id="PF07992"/>
    </source>
</evidence>
<feature type="binding site" evidence="15">
    <location>
        <begin position="470"/>
        <end position="480"/>
    </location>
    <ligand>
        <name>FAD</name>
        <dbReference type="ChEBI" id="CHEBI:57692"/>
    </ligand>
</feature>
<dbReference type="PROSITE" id="PS51354">
    <property type="entry name" value="GLUTAREDOXIN_2"/>
    <property type="match status" value="1"/>
</dbReference>
<name>A0A919WML0_9BACI</name>
<evidence type="ECO:0000256" key="2">
    <source>
        <dbReference type="ARBA" id="ARBA00011738"/>
    </source>
</evidence>
<dbReference type="SUPFAM" id="SSF52833">
    <property type="entry name" value="Thioredoxin-like"/>
    <property type="match status" value="2"/>
</dbReference>
<feature type="domain" description="Thioredoxin-like fold" evidence="18">
    <location>
        <begin position="125"/>
        <end position="194"/>
    </location>
</feature>
<dbReference type="PROSITE" id="PS00573">
    <property type="entry name" value="PYRIDINE_REDOX_2"/>
    <property type="match status" value="1"/>
</dbReference>
<dbReference type="GO" id="GO:0050660">
    <property type="term" value="F:flavin adenine dinucleotide binding"/>
    <property type="evidence" value="ECO:0007669"/>
    <property type="project" value="InterPro"/>
</dbReference>
<keyword evidence="7 15" id="KW-0520">NAD</keyword>
<dbReference type="PANTHER" id="PTHR48105">
    <property type="entry name" value="THIOREDOXIN REDUCTASE 1-RELATED-RELATED"/>
    <property type="match status" value="1"/>
</dbReference>
<dbReference type="EC" id="7.1.1.2" evidence="3"/>
<dbReference type="GO" id="GO:0008137">
    <property type="term" value="F:NADH dehydrogenase (ubiquinone) activity"/>
    <property type="evidence" value="ECO:0007669"/>
    <property type="project" value="UniProtKB-EC"/>
</dbReference>
<keyword evidence="5 15" id="KW-0274">FAD</keyword>
<dbReference type="InterPro" id="IPR044141">
    <property type="entry name" value="AhpF_NTD_C"/>
</dbReference>
<dbReference type="Gene3D" id="3.40.30.80">
    <property type="match status" value="1"/>
</dbReference>
<organism evidence="19 20">
    <name type="scientific">Robertmurraya siralis</name>
    <dbReference type="NCBI Taxonomy" id="77777"/>
    <lineage>
        <taxon>Bacteria</taxon>
        <taxon>Bacillati</taxon>
        <taxon>Bacillota</taxon>
        <taxon>Bacilli</taxon>
        <taxon>Bacillales</taxon>
        <taxon>Bacillaceae</taxon>
        <taxon>Robertmurraya</taxon>
    </lineage>
</organism>
<dbReference type="AlphaFoldDB" id="A0A919WML0"/>
<dbReference type="InterPro" id="IPR012081">
    <property type="entry name" value="Alkyl_hydroperoxide_Rdtase_suF"/>
</dbReference>
<dbReference type="GO" id="GO:0032991">
    <property type="term" value="C:protein-containing complex"/>
    <property type="evidence" value="ECO:0007669"/>
    <property type="project" value="UniProtKB-ARBA"/>
</dbReference>
<keyword evidence="10 16" id="KW-0676">Redox-active center</keyword>
<evidence type="ECO:0000259" key="18">
    <source>
        <dbReference type="Pfam" id="PF13192"/>
    </source>
</evidence>
<comment type="function">
    <text evidence="12">Transfer of electrons from NADH to the respiratory chain. The immediate electron acceptor for the enzyme is believed to be ubiquinone.</text>
</comment>
<keyword evidence="20" id="KW-1185">Reference proteome</keyword>
<evidence type="ECO:0000256" key="8">
    <source>
        <dbReference type="ARBA" id="ARBA00023075"/>
    </source>
</evidence>
<feature type="disulfide bond" description="Redox-active" evidence="16">
    <location>
        <begin position="338"/>
        <end position="341"/>
    </location>
</feature>
<protein>
    <recommendedName>
        <fullName evidence="13">NADH dehydrogenase</fullName>
        <ecNumber evidence="3">7.1.1.2</ecNumber>
    </recommendedName>
    <alternativeName>
        <fullName evidence="14">Alkyl hydroperoxide reductase</fullName>
    </alternativeName>
</protein>
<dbReference type="NCBIfam" id="TIGR03140">
    <property type="entry name" value="AhpF"/>
    <property type="match status" value="1"/>
</dbReference>
<reference evidence="19" key="1">
    <citation type="submission" date="2021-03" db="EMBL/GenBank/DDBJ databases">
        <title>Antimicrobial resistance genes in bacteria isolated from Japanese honey, and their potential for conferring macrolide and lincosamide resistance in the American foulbrood pathogen Paenibacillus larvae.</title>
        <authorList>
            <person name="Okamoto M."/>
            <person name="Kumagai M."/>
            <person name="Kanamori H."/>
            <person name="Takamatsu D."/>
        </authorList>
    </citation>
    <scope>NUCLEOTIDE SEQUENCE</scope>
    <source>
        <strain evidence="19">J27TS8</strain>
    </source>
</reference>